<evidence type="ECO:0000259" key="1">
    <source>
        <dbReference type="Pfam" id="PF06439"/>
    </source>
</evidence>
<dbReference type="EMBL" id="QFOI01000719">
    <property type="protein sequence ID" value="PZP38834.1"/>
    <property type="molecule type" value="Genomic_DNA"/>
</dbReference>
<gene>
    <name evidence="2" type="ORF">DI598_20410</name>
</gene>
<dbReference type="Proteomes" id="UP000249645">
    <property type="component" value="Unassembled WGS sequence"/>
</dbReference>
<evidence type="ECO:0000313" key="3">
    <source>
        <dbReference type="Proteomes" id="UP000249645"/>
    </source>
</evidence>
<feature type="non-terminal residue" evidence="2">
    <location>
        <position position="1"/>
    </location>
</feature>
<dbReference type="Pfam" id="PF06439">
    <property type="entry name" value="3keto-disac_hyd"/>
    <property type="match status" value="1"/>
</dbReference>
<feature type="domain" description="3-keto-alpha-glucoside-1,2-lyase/3-keto-2-hydroxy-glucal hydratase" evidence="1">
    <location>
        <begin position="1"/>
        <end position="149"/>
    </location>
</feature>
<organism evidence="2 3">
    <name type="scientific">Pseudopedobacter saltans</name>
    <dbReference type="NCBI Taxonomy" id="151895"/>
    <lineage>
        <taxon>Bacteria</taxon>
        <taxon>Pseudomonadati</taxon>
        <taxon>Bacteroidota</taxon>
        <taxon>Sphingobacteriia</taxon>
        <taxon>Sphingobacteriales</taxon>
        <taxon>Sphingobacteriaceae</taxon>
        <taxon>Pseudopedobacter</taxon>
    </lineage>
</organism>
<dbReference type="Gene3D" id="2.60.120.560">
    <property type="entry name" value="Exo-inulinase, domain 1"/>
    <property type="match status" value="1"/>
</dbReference>
<sequence>NFELELEWQISKGGNSGIIFLVQDDAKKYNATYLTGVEMQVLDNIDAHDNKLENHLAGTLYDLTGTKEISKPKPVGEWNKAKIILDKGHLQLFLNKVKTADVQLWTPEWDKLVEGSKFKSWSDFAKFKSGHIALQDHGNDVSYRNIKIKEL</sequence>
<name>A0A2W5E9W4_9SPHI</name>
<dbReference type="GO" id="GO:0016787">
    <property type="term" value="F:hydrolase activity"/>
    <property type="evidence" value="ECO:0007669"/>
    <property type="project" value="InterPro"/>
</dbReference>
<evidence type="ECO:0000313" key="2">
    <source>
        <dbReference type="EMBL" id="PZP38834.1"/>
    </source>
</evidence>
<accession>A0A2W5E9W4</accession>
<dbReference type="InterPro" id="IPR010496">
    <property type="entry name" value="AL/BT2_dom"/>
</dbReference>
<protein>
    <submittedName>
        <fullName evidence="2">DUF1080 domain-containing protein</fullName>
    </submittedName>
</protein>
<proteinExistence type="predicted"/>
<reference evidence="2 3" key="1">
    <citation type="submission" date="2017-11" db="EMBL/GenBank/DDBJ databases">
        <title>Infants hospitalized years apart are colonized by the same room-sourced microbial strains.</title>
        <authorList>
            <person name="Brooks B."/>
            <person name="Olm M.R."/>
            <person name="Firek B.A."/>
            <person name="Baker R."/>
            <person name="Thomas B.C."/>
            <person name="Morowitz M.J."/>
            <person name="Banfield J.F."/>
        </authorList>
    </citation>
    <scope>NUCLEOTIDE SEQUENCE [LARGE SCALE GENOMIC DNA]</scope>
    <source>
        <strain evidence="2">S2_009_000_R2_76</strain>
    </source>
</reference>
<comment type="caution">
    <text evidence="2">The sequence shown here is derived from an EMBL/GenBank/DDBJ whole genome shotgun (WGS) entry which is preliminary data.</text>
</comment>
<dbReference type="AlphaFoldDB" id="A0A2W5E9W4"/>